<proteinExistence type="predicted"/>
<dbReference type="InterPro" id="IPR050889">
    <property type="entry name" value="Dendritic_Spine_Reg/Scaffold"/>
</dbReference>
<evidence type="ECO:0000256" key="1">
    <source>
        <dbReference type="ARBA" id="ARBA00022737"/>
    </source>
</evidence>
<dbReference type="PANTHER" id="PTHR24166:SF48">
    <property type="entry name" value="PROTEIN VAPYRIN"/>
    <property type="match status" value="1"/>
</dbReference>
<dbReference type="SMART" id="SM00248">
    <property type="entry name" value="ANK"/>
    <property type="match status" value="7"/>
</dbReference>
<keyword evidence="5" id="KW-0472">Membrane</keyword>
<keyword evidence="2 3" id="KW-0040">ANK repeat</keyword>
<dbReference type="Proteomes" id="UP000828390">
    <property type="component" value="Unassembled WGS sequence"/>
</dbReference>
<evidence type="ECO:0000256" key="5">
    <source>
        <dbReference type="SAM" id="Phobius"/>
    </source>
</evidence>
<evidence type="ECO:0000256" key="3">
    <source>
        <dbReference type="PROSITE-ProRule" id="PRU00023"/>
    </source>
</evidence>
<dbReference type="InterPro" id="IPR036770">
    <property type="entry name" value="Ankyrin_rpt-contain_sf"/>
</dbReference>
<evidence type="ECO:0000313" key="6">
    <source>
        <dbReference type="EMBL" id="KAH3749811.1"/>
    </source>
</evidence>
<dbReference type="AlphaFoldDB" id="A0A9D4DIK2"/>
<feature type="transmembrane region" description="Helical" evidence="5">
    <location>
        <begin position="51"/>
        <end position="72"/>
    </location>
</feature>
<feature type="repeat" description="ANK" evidence="3">
    <location>
        <begin position="119"/>
        <end position="155"/>
    </location>
</feature>
<dbReference type="SUPFAM" id="SSF48403">
    <property type="entry name" value="Ankyrin repeat"/>
    <property type="match status" value="1"/>
</dbReference>
<feature type="repeat" description="ANK" evidence="3">
    <location>
        <begin position="342"/>
        <end position="374"/>
    </location>
</feature>
<evidence type="ECO:0000256" key="4">
    <source>
        <dbReference type="SAM" id="MobiDB-lite"/>
    </source>
</evidence>
<dbReference type="InterPro" id="IPR002110">
    <property type="entry name" value="Ankyrin_rpt"/>
</dbReference>
<dbReference type="PANTHER" id="PTHR24166">
    <property type="entry name" value="ROLLING PEBBLES, ISOFORM B"/>
    <property type="match status" value="1"/>
</dbReference>
<reference evidence="6" key="1">
    <citation type="journal article" date="2019" name="bioRxiv">
        <title>The Genome of the Zebra Mussel, Dreissena polymorpha: A Resource for Invasive Species Research.</title>
        <authorList>
            <person name="McCartney M.A."/>
            <person name="Auch B."/>
            <person name="Kono T."/>
            <person name="Mallez S."/>
            <person name="Zhang Y."/>
            <person name="Obille A."/>
            <person name="Becker A."/>
            <person name="Abrahante J.E."/>
            <person name="Garbe J."/>
            <person name="Badalamenti J.P."/>
            <person name="Herman A."/>
            <person name="Mangelson H."/>
            <person name="Liachko I."/>
            <person name="Sullivan S."/>
            <person name="Sone E.D."/>
            <person name="Koren S."/>
            <person name="Silverstein K.A.T."/>
            <person name="Beckman K.B."/>
            <person name="Gohl D.M."/>
        </authorList>
    </citation>
    <scope>NUCLEOTIDE SEQUENCE</scope>
    <source>
        <strain evidence="6">Duluth1</strain>
        <tissue evidence="6">Whole animal</tissue>
    </source>
</reference>
<gene>
    <name evidence="6" type="ORF">DPMN_184325</name>
</gene>
<evidence type="ECO:0000313" key="7">
    <source>
        <dbReference type="Proteomes" id="UP000828390"/>
    </source>
</evidence>
<dbReference type="PROSITE" id="PS50088">
    <property type="entry name" value="ANK_REPEAT"/>
    <property type="match status" value="5"/>
</dbReference>
<comment type="caution">
    <text evidence="6">The sequence shown here is derived from an EMBL/GenBank/DDBJ whole genome shotgun (WGS) entry which is preliminary data.</text>
</comment>
<keyword evidence="5" id="KW-1133">Transmembrane helix</keyword>
<dbReference type="EMBL" id="JAIWYP010000010">
    <property type="protein sequence ID" value="KAH3749811.1"/>
    <property type="molecule type" value="Genomic_DNA"/>
</dbReference>
<feature type="region of interest" description="Disordered" evidence="4">
    <location>
        <begin position="100"/>
        <end position="129"/>
    </location>
</feature>
<accession>A0A9D4DIK2</accession>
<feature type="repeat" description="ANK" evidence="3">
    <location>
        <begin position="224"/>
        <end position="249"/>
    </location>
</feature>
<feature type="non-terminal residue" evidence="6">
    <location>
        <position position="1"/>
    </location>
</feature>
<dbReference type="PROSITE" id="PS50297">
    <property type="entry name" value="ANK_REP_REGION"/>
    <property type="match status" value="4"/>
</dbReference>
<evidence type="ECO:0000256" key="2">
    <source>
        <dbReference type="ARBA" id="ARBA00023043"/>
    </source>
</evidence>
<keyword evidence="7" id="KW-1185">Reference proteome</keyword>
<organism evidence="6 7">
    <name type="scientific">Dreissena polymorpha</name>
    <name type="common">Zebra mussel</name>
    <name type="synonym">Mytilus polymorpha</name>
    <dbReference type="NCBI Taxonomy" id="45954"/>
    <lineage>
        <taxon>Eukaryota</taxon>
        <taxon>Metazoa</taxon>
        <taxon>Spiralia</taxon>
        <taxon>Lophotrochozoa</taxon>
        <taxon>Mollusca</taxon>
        <taxon>Bivalvia</taxon>
        <taxon>Autobranchia</taxon>
        <taxon>Heteroconchia</taxon>
        <taxon>Euheterodonta</taxon>
        <taxon>Imparidentia</taxon>
        <taxon>Neoheterodontei</taxon>
        <taxon>Myida</taxon>
        <taxon>Dreissenoidea</taxon>
        <taxon>Dreissenidae</taxon>
        <taxon>Dreissena</taxon>
    </lineage>
</organism>
<keyword evidence="5" id="KW-0812">Transmembrane</keyword>
<dbReference type="Gene3D" id="1.25.40.20">
    <property type="entry name" value="Ankyrin repeat-containing domain"/>
    <property type="match status" value="3"/>
</dbReference>
<reference evidence="6" key="2">
    <citation type="submission" date="2020-11" db="EMBL/GenBank/DDBJ databases">
        <authorList>
            <person name="McCartney M.A."/>
            <person name="Auch B."/>
            <person name="Kono T."/>
            <person name="Mallez S."/>
            <person name="Becker A."/>
            <person name="Gohl D.M."/>
            <person name="Silverstein K.A.T."/>
            <person name="Koren S."/>
            <person name="Bechman K.B."/>
            <person name="Herman A."/>
            <person name="Abrahante J.E."/>
            <person name="Garbe J."/>
        </authorList>
    </citation>
    <scope>NUCLEOTIDE SEQUENCE</scope>
    <source>
        <strain evidence="6">Duluth1</strain>
        <tissue evidence="6">Whole animal</tissue>
    </source>
</reference>
<feature type="repeat" description="ANK" evidence="3">
    <location>
        <begin position="309"/>
        <end position="341"/>
    </location>
</feature>
<dbReference type="Pfam" id="PF12796">
    <property type="entry name" value="Ank_2"/>
    <property type="match status" value="3"/>
</dbReference>
<sequence>MDFWERPASQILADLNGNTAAAAAAEHDEDDDETKLSSVCGGGGGRSAYCVLLFLLVGLYTPLDYALMVYYLSLQVHSTGLRTDGVLPLITGKYGFSRDLSPSQAGEQTEMKDKGGRSAGHSAAHKAAHCNQSNGRVRLIKLLLSNGADCHMKDNEGQTAVHLCTRHKSPKCMTLLLRQLSPGEIDDQDRNKRTALHWAASYGNLEHVKMLIKQDSIIGILDIEGKTPLHWAASSRDAEAVNCVRLILDTTPSVINWQDYEGRTALHLVVADGNEAVVKALASTKTRGHSKIVSLLLDNKAEFSSSDQNGATPLHYAAQNNFDETVEVFLSRANVTDEADVEGRTAFMWAAGKGADQVLETFLKHNVDIQQVDKNGGT</sequence>
<protein>
    <submittedName>
        <fullName evidence="6">Uncharacterized protein</fullName>
    </submittedName>
</protein>
<keyword evidence="1" id="KW-0677">Repeat</keyword>
<feature type="repeat" description="ANK" evidence="3">
    <location>
        <begin position="191"/>
        <end position="223"/>
    </location>
</feature>
<name>A0A9D4DIK2_DREPO</name>